<dbReference type="PANTHER" id="PTHR10127:SF780">
    <property type="entry name" value="METALLOENDOPEPTIDASE"/>
    <property type="match status" value="1"/>
</dbReference>
<dbReference type="KEGG" id="cvn:111106624"/>
<dbReference type="InterPro" id="IPR024079">
    <property type="entry name" value="MetalloPept_cat_dom_sf"/>
</dbReference>
<feature type="region of interest" description="Disordered" evidence="7">
    <location>
        <begin position="77"/>
        <end position="101"/>
    </location>
</feature>
<evidence type="ECO:0000256" key="7">
    <source>
        <dbReference type="SAM" id="MobiDB-lite"/>
    </source>
</evidence>
<keyword evidence="3" id="KW-0378">Hydrolase</keyword>
<evidence type="ECO:0000256" key="4">
    <source>
        <dbReference type="ARBA" id="ARBA00022833"/>
    </source>
</evidence>
<evidence type="ECO:0000256" key="5">
    <source>
        <dbReference type="ARBA" id="ARBA00023049"/>
    </source>
</evidence>
<reference evidence="11" key="2">
    <citation type="submission" date="2025-08" db="UniProtKB">
        <authorList>
            <consortium name="RefSeq"/>
        </authorList>
    </citation>
    <scope>IDENTIFICATION</scope>
    <source>
        <tissue evidence="11">Whole sample</tissue>
    </source>
</reference>
<name>A0A8B8B175_CRAVI</name>
<dbReference type="InterPro" id="IPR001506">
    <property type="entry name" value="Peptidase_M12A"/>
</dbReference>
<evidence type="ECO:0000313" key="11">
    <source>
        <dbReference type="RefSeq" id="XP_022297071.1"/>
    </source>
</evidence>
<comment type="caution">
    <text evidence="6">Lacks conserved residue(s) required for the propagation of feature annotation.</text>
</comment>
<feature type="chain" id="PRO_5034450764" evidence="8">
    <location>
        <begin position="25"/>
        <end position="279"/>
    </location>
</feature>
<evidence type="ECO:0000256" key="2">
    <source>
        <dbReference type="ARBA" id="ARBA00022723"/>
    </source>
</evidence>
<dbReference type="GO" id="GO:0006508">
    <property type="term" value="P:proteolysis"/>
    <property type="evidence" value="ECO:0007669"/>
    <property type="project" value="UniProtKB-KW"/>
</dbReference>
<feature type="compositionally biased region" description="Acidic residues" evidence="7">
    <location>
        <begin position="78"/>
        <end position="88"/>
    </location>
</feature>
<feature type="domain" description="Peptidase M12A" evidence="9">
    <location>
        <begin position="179"/>
        <end position="279"/>
    </location>
</feature>
<dbReference type="Proteomes" id="UP000694844">
    <property type="component" value="Chromosome 1"/>
</dbReference>
<evidence type="ECO:0000313" key="10">
    <source>
        <dbReference type="Proteomes" id="UP000694844"/>
    </source>
</evidence>
<keyword evidence="2" id="KW-0479">Metal-binding</keyword>
<sequence>MGPVNSLPFLTLLVILAVVVPALTQEVGVIGSRKDMLKLDELRNQHVVQRSATSEIEDKEEEIDLNLMARMLRKLKQEEEEDEDEDQASDSAKATKGPAVDGEKLIQEALKGNVDPNSEVVNLVESMLVDENFKHNQQPIGIEKIAAKKGKVYGDTHDTHRWTKEQLEELNNNGGRKRNFPRSVTLWDEKIIPYTIADSLANYPRYVDVINKAIKQFDDYTCLKWVPRDSAFNTASYKTYIEFFSESGCWSYVGRVFNDKQQISLQAPFCVSVTLHNSS</sequence>
<organism evidence="10 11">
    <name type="scientific">Crassostrea virginica</name>
    <name type="common">Eastern oyster</name>
    <dbReference type="NCBI Taxonomy" id="6565"/>
    <lineage>
        <taxon>Eukaryota</taxon>
        <taxon>Metazoa</taxon>
        <taxon>Spiralia</taxon>
        <taxon>Lophotrochozoa</taxon>
        <taxon>Mollusca</taxon>
        <taxon>Bivalvia</taxon>
        <taxon>Autobranchia</taxon>
        <taxon>Pteriomorphia</taxon>
        <taxon>Ostreida</taxon>
        <taxon>Ostreoidea</taxon>
        <taxon>Ostreidae</taxon>
        <taxon>Crassostrea</taxon>
    </lineage>
</organism>
<keyword evidence="10" id="KW-1185">Reference proteome</keyword>
<keyword evidence="8" id="KW-0732">Signal</keyword>
<dbReference type="SUPFAM" id="SSF55486">
    <property type="entry name" value="Metalloproteases ('zincins'), catalytic domain"/>
    <property type="match status" value="1"/>
</dbReference>
<dbReference type="PROSITE" id="PS51864">
    <property type="entry name" value="ASTACIN"/>
    <property type="match status" value="1"/>
</dbReference>
<dbReference type="RefSeq" id="XP_022297071.1">
    <property type="nucleotide sequence ID" value="XM_022441363.1"/>
</dbReference>
<proteinExistence type="predicted"/>
<dbReference type="OrthoDB" id="291007at2759"/>
<accession>A0A8B8B175</accession>
<dbReference type="AlphaFoldDB" id="A0A8B8B175"/>
<keyword evidence="5" id="KW-0482">Metalloprotease</keyword>
<reference evidence="10" key="1">
    <citation type="submission" date="2024-06" db="UniProtKB">
        <authorList>
            <consortium name="RefSeq"/>
        </authorList>
    </citation>
    <scope>NUCLEOTIDE SEQUENCE [LARGE SCALE GENOMIC DNA]</scope>
</reference>
<protein>
    <submittedName>
        <fullName evidence="11">Uncharacterized protein LOC111106624</fullName>
    </submittedName>
</protein>
<dbReference type="GO" id="GO:0004222">
    <property type="term" value="F:metalloendopeptidase activity"/>
    <property type="evidence" value="ECO:0007669"/>
    <property type="project" value="InterPro"/>
</dbReference>
<keyword evidence="4" id="KW-0862">Zinc</keyword>
<evidence type="ECO:0000256" key="8">
    <source>
        <dbReference type="SAM" id="SignalP"/>
    </source>
</evidence>
<evidence type="ECO:0000256" key="3">
    <source>
        <dbReference type="ARBA" id="ARBA00022801"/>
    </source>
</evidence>
<dbReference type="PANTHER" id="PTHR10127">
    <property type="entry name" value="DISCOIDIN, CUB, EGF, LAMININ , AND ZINC METALLOPROTEASE DOMAIN CONTAINING"/>
    <property type="match status" value="1"/>
</dbReference>
<dbReference type="Pfam" id="PF01400">
    <property type="entry name" value="Astacin"/>
    <property type="match status" value="1"/>
</dbReference>
<evidence type="ECO:0000256" key="1">
    <source>
        <dbReference type="ARBA" id="ARBA00022670"/>
    </source>
</evidence>
<evidence type="ECO:0000256" key="6">
    <source>
        <dbReference type="PROSITE-ProRule" id="PRU01211"/>
    </source>
</evidence>
<dbReference type="GO" id="GO:0046872">
    <property type="term" value="F:metal ion binding"/>
    <property type="evidence" value="ECO:0007669"/>
    <property type="project" value="UniProtKB-KW"/>
</dbReference>
<gene>
    <name evidence="11" type="primary">LOC111106624</name>
</gene>
<dbReference type="Gene3D" id="3.40.390.10">
    <property type="entry name" value="Collagenase (Catalytic Domain)"/>
    <property type="match status" value="1"/>
</dbReference>
<evidence type="ECO:0000259" key="9">
    <source>
        <dbReference type="PROSITE" id="PS51864"/>
    </source>
</evidence>
<dbReference type="GeneID" id="111106624"/>
<feature type="signal peptide" evidence="8">
    <location>
        <begin position="1"/>
        <end position="24"/>
    </location>
</feature>
<keyword evidence="1" id="KW-0645">Protease</keyword>